<keyword evidence="2" id="KW-1185">Reference proteome</keyword>
<protein>
    <submittedName>
        <fullName evidence="1">Uncharacterized protein</fullName>
    </submittedName>
</protein>
<name>A0A177NA18_9GAMM</name>
<dbReference type="AlphaFoldDB" id="A0A177NA18"/>
<evidence type="ECO:0000313" key="2">
    <source>
        <dbReference type="Proteomes" id="UP000077628"/>
    </source>
</evidence>
<dbReference type="EMBL" id="LUUK01000197">
    <property type="protein sequence ID" value="OAI14735.1"/>
    <property type="molecule type" value="Genomic_DNA"/>
</dbReference>
<accession>A0A177NA18</accession>
<proteinExistence type="predicted"/>
<organism evidence="1 2">
    <name type="scientific">Methylomonas koyamae</name>
    <dbReference type="NCBI Taxonomy" id="702114"/>
    <lineage>
        <taxon>Bacteria</taxon>
        <taxon>Pseudomonadati</taxon>
        <taxon>Pseudomonadota</taxon>
        <taxon>Gammaproteobacteria</taxon>
        <taxon>Methylococcales</taxon>
        <taxon>Methylococcaceae</taxon>
        <taxon>Methylomonas</taxon>
    </lineage>
</organism>
<dbReference type="Proteomes" id="UP000077628">
    <property type="component" value="Unassembled WGS sequence"/>
</dbReference>
<evidence type="ECO:0000313" key="1">
    <source>
        <dbReference type="EMBL" id="OAI14735.1"/>
    </source>
</evidence>
<gene>
    <name evidence="1" type="ORF">A1355_12315</name>
</gene>
<comment type="caution">
    <text evidence="1">The sequence shown here is derived from an EMBL/GenBank/DDBJ whole genome shotgun (WGS) entry which is preliminary data.</text>
</comment>
<sequence>MGELQLFCLERLFFTAYDRAYVKKQNMLRFKIKQLLEKKEFDDNRRITINELAEFTDINRMKLLRSL</sequence>
<dbReference type="STRING" id="702114.A1355_12315"/>
<reference evidence="2" key="1">
    <citation type="submission" date="2016-03" db="EMBL/GenBank/DDBJ databases">
        <authorList>
            <person name="Heylen K."/>
            <person name="De Vos P."/>
            <person name="Vekeman B."/>
        </authorList>
    </citation>
    <scope>NUCLEOTIDE SEQUENCE [LARGE SCALE GENOMIC DNA]</scope>
    <source>
        <strain evidence="2">R-45383</strain>
    </source>
</reference>